<organism evidence="1 2">
    <name type="scientific">Paenibacillus radicis</name>
    <name type="common">ex Xue et al. 2023</name>
    <dbReference type="NCBI Taxonomy" id="2972489"/>
    <lineage>
        <taxon>Bacteria</taxon>
        <taxon>Bacillati</taxon>
        <taxon>Bacillota</taxon>
        <taxon>Bacilli</taxon>
        <taxon>Bacillales</taxon>
        <taxon>Paenibacillaceae</taxon>
        <taxon>Paenibacillus</taxon>
    </lineage>
</organism>
<dbReference type="EMBL" id="JANQBD010000010">
    <property type="protein sequence ID" value="MCR8632614.1"/>
    <property type="molecule type" value="Genomic_DNA"/>
</dbReference>
<name>A0ABT1YHD2_9BACL</name>
<accession>A0ABT1YHD2</accession>
<comment type="caution">
    <text evidence="1">The sequence shown here is derived from an EMBL/GenBank/DDBJ whole genome shotgun (WGS) entry which is preliminary data.</text>
</comment>
<sequence>MKSILSRMFISVWITNAAYFPHEFACTQVDKTKLQIDETLPLYALADYEGKLMPNLKMMYSWGKKL</sequence>
<protein>
    <submittedName>
        <fullName evidence="1">Uncharacterized protein</fullName>
    </submittedName>
</protein>
<keyword evidence="2" id="KW-1185">Reference proteome</keyword>
<dbReference type="Proteomes" id="UP001300012">
    <property type="component" value="Unassembled WGS sequence"/>
</dbReference>
<gene>
    <name evidence="1" type="ORF">NV381_15525</name>
</gene>
<reference evidence="1 2" key="1">
    <citation type="submission" date="2022-08" db="EMBL/GenBank/DDBJ databases">
        <title>Paenibacillus endoradicis sp. nov., Paenibacillus radicibacter sp. nov and Paenibacillus pararadicis sp. nov., three cold-adapted plant growth-promoting bacteria isolated from root of Larix gmelinii in Great Khingan.</title>
        <authorList>
            <person name="Xue H."/>
        </authorList>
    </citation>
    <scope>NUCLEOTIDE SEQUENCE [LARGE SCALE GENOMIC DNA]</scope>
    <source>
        <strain evidence="1 2">N5-1-1-5</strain>
    </source>
</reference>
<evidence type="ECO:0000313" key="1">
    <source>
        <dbReference type="EMBL" id="MCR8632614.1"/>
    </source>
</evidence>
<evidence type="ECO:0000313" key="2">
    <source>
        <dbReference type="Proteomes" id="UP001300012"/>
    </source>
</evidence>
<proteinExistence type="predicted"/>
<dbReference type="RefSeq" id="WP_258214194.1">
    <property type="nucleotide sequence ID" value="NZ_JANQBD010000010.1"/>
</dbReference>